<organism evidence="3 4">
    <name type="scientific">Bipolaris victoriae (strain FI3)</name>
    <name type="common">Victoria blight of oats agent</name>
    <name type="synonym">Cochliobolus victoriae</name>
    <dbReference type="NCBI Taxonomy" id="930091"/>
    <lineage>
        <taxon>Eukaryota</taxon>
        <taxon>Fungi</taxon>
        <taxon>Dikarya</taxon>
        <taxon>Ascomycota</taxon>
        <taxon>Pezizomycotina</taxon>
        <taxon>Dothideomycetes</taxon>
        <taxon>Pleosporomycetidae</taxon>
        <taxon>Pleosporales</taxon>
        <taxon>Pleosporineae</taxon>
        <taxon>Pleosporaceae</taxon>
        <taxon>Bipolaris</taxon>
    </lineage>
</organism>
<sequence length="569" mass="64258">MASRSRSRPGNVSFAFRPKRKKLAKWLRSLYLSIGPRGKATDSMNDTSSEEEDVASIEIQTPTDNHPHISMRTHERGDDPPVLPSDMGRYADLPPPPPPPQSAISPQILDTIPVRKSGVSTEGIPSREFSEIERQHGELVIEREDLMGSRFQMQMDRQKISETREKTGTQEGLVMDQLRTFLHKQAITLPQDIAETFELIDAFRDQLGSLEAEYDDTEQKYTLKELKYSRKELEFIGKLKSVHSNSSPVSGTERIPADQSALQATPATGDSWEIVNPSNQITNSTTREKAPQLALQRQVNSNIQKDVGSYTADFSLLSNNERLNTWFVDILFQPNLPMNYPEEEEPISGPTHGSPLKDVPEGWSCIFAFGAQFESNNSKGTHGKSQEQDITGSSPLSLSHDFIAIRHREMPSKRLLVDSTEFQGEQNIAQKAPHRKCPYWKDSEAYGGTDLEIYGPFISEKSRLQRSFSSSSAPTGLQILRTRQSCHSFPHKMDFQNRRDSKASSQETRKNGTRPLRPYHTIGASSEKSPWGTIKTLIEPQISQSFNQGDEYLRREMHFSHRFLQHNGG</sequence>
<proteinExistence type="predicted"/>
<name>W7ESH6_BIPV3</name>
<dbReference type="EMBL" id="KI968734">
    <property type="protein sequence ID" value="EUN26942.1"/>
    <property type="molecule type" value="Genomic_DNA"/>
</dbReference>
<evidence type="ECO:0000313" key="3">
    <source>
        <dbReference type="EMBL" id="EUN26942.1"/>
    </source>
</evidence>
<dbReference type="AlphaFoldDB" id="W7ESH6"/>
<dbReference type="RefSeq" id="XP_014556542.1">
    <property type="nucleotide sequence ID" value="XM_014701056.1"/>
</dbReference>
<accession>W7ESH6</accession>
<keyword evidence="4" id="KW-1185">Reference proteome</keyword>
<keyword evidence="1" id="KW-0175">Coiled coil</keyword>
<feature type="coiled-coil region" evidence="1">
    <location>
        <begin position="200"/>
        <end position="227"/>
    </location>
</feature>
<dbReference type="HOGENOM" id="CLU_034856_0_0_1"/>
<dbReference type="GeneID" id="26260757"/>
<evidence type="ECO:0000313" key="4">
    <source>
        <dbReference type="Proteomes" id="UP000054337"/>
    </source>
</evidence>
<protein>
    <submittedName>
        <fullName evidence="3">Uncharacterized protein</fullName>
    </submittedName>
</protein>
<reference evidence="3 4" key="1">
    <citation type="journal article" date="2013" name="PLoS Genet.">
        <title>Comparative genome structure, secondary metabolite, and effector coding capacity across Cochliobolus pathogens.</title>
        <authorList>
            <person name="Condon B.J."/>
            <person name="Leng Y."/>
            <person name="Wu D."/>
            <person name="Bushley K.E."/>
            <person name="Ohm R.A."/>
            <person name="Otillar R."/>
            <person name="Martin J."/>
            <person name="Schackwitz W."/>
            <person name="Grimwood J."/>
            <person name="MohdZainudin N."/>
            <person name="Xue C."/>
            <person name="Wang R."/>
            <person name="Manning V.A."/>
            <person name="Dhillon B."/>
            <person name="Tu Z.J."/>
            <person name="Steffenson B.J."/>
            <person name="Salamov A."/>
            <person name="Sun H."/>
            <person name="Lowry S."/>
            <person name="LaButti K."/>
            <person name="Han J."/>
            <person name="Copeland A."/>
            <person name="Lindquist E."/>
            <person name="Barry K."/>
            <person name="Schmutz J."/>
            <person name="Baker S.E."/>
            <person name="Ciuffetti L.M."/>
            <person name="Grigoriev I.V."/>
            <person name="Zhong S."/>
            <person name="Turgeon B.G."/>
        </authorList>
    </citation>
    <scope>NUCLEOTIDE SEQUENCE [LARGE SCALE GENOMIC DNA]</scope>
    <source>
        <strain evidence="3 4">FI3</strain>
    </source>
</reference>
<evidence type="ECO:0000256" key="2">
    <source>
        <dbReference type="SAM" id="MobiDB-lite"/>
    </source>
</evidence>
<dbReference type="Proteomes" id="UP000054337">
    <property type="component" value="Unassembled WGS sequence"/>
</dbReference>
<gene>
    <name evidence="3" type="ORF">COCVIDRAFT_99505</name>
</gene>
<evidence type="ECO:0000256" key="1">
    <source>
        <dbReference type="SAM" id="Coils"/>
    </source>
</evidence>
<feature type="compositionally biased region" description="Basic and acidic residues" evidence="2">
    <location>
        <begin position="491"/>
        <end position="510"/>
    </location>
</feature>
<dbReference type="OrthoDB" id="3689524at2759"/>
<feature type="region of interest" description="Disordered" evidence="2">
    <location>
        <begin position="491"/>
        <end position="525"/>
    </location>
</feature>
<feature type="region of interest" description="Disordered" evidence="2">
    <location>
        <begin position="35"/>
        <end position="102"/>
    </location>
</feature>